<dbReference type="InterPro" id="IPR008090">
    <property type="entry name" value="Fe_iron_reduct"/>
</dbReference>
<evidence type="ECO:0000259" key="3">
    <source>
        <dbReference type="Pfam" id="PF11575"/>
    </source>
</evidence>
<reference evidence="4 5" key="1">
    <citation type="submission" date="2014-03" db="EMBL/GenBank/DDBJ databases">
        <title>Draft Genome Sequences of Four Burkholderia Strains.</title>
        <authorList>
            <person name="Liu X.Y."/>
            <person name="Li C.X."/>
            <person name="Xu J.H."/>
        </authorList>
    </citation>
    <scope>NUCLEOTIDE SEQUENCE [LARGE SCALE GENOMIC DNA]</scope>
    <source>
        <strain evidence="4 5">DSM 50014</strain>
    </source>
</reference>
<sequence length="286" mass="30411">MTAVPPHSAPPQAGAATRGDPLPRARCLAEFAPGPIAPYLEHVWLGVPGDTPEEGVRIPLLTLGAHRGELLDAMVQRYGGDAALHARALLSQWSKYYFGLAAPAGVVAACLLRRPLDMSPGRTQLVLSAGMPAKLYFAADALGPPADDPAHRYGPLVAHLDAVIGMLAGMTRIAPRVLWSNVGNLLDYLLEQCALLPGGTDRHAAHATHDDAAWLFGPTGAGGEPNPLRMPVRETTPRSALLPSPFRARRVCCVRYEIPGETQLCASCPLLLTMPDEALALQEAIR</sequence>
<dbReference type="InterPro" id="IPR022770">
    <property type="entry name" value="IucA/IucC-like_C"/>
</dbReference>
<dbReference type="STRING" id="60547.GCA_000751215_06121"/>
<dbReference type="EMBL" id="JFHC01000021">
    <property type="protein sequence ID" value="KDR42037.1"/>
    <property type="molecule type" value="Genomic_DNA"/>
</dbReference>
<keyword evidence="5" id="KW-1185">Reference proteome</keyword>
<proteinExistence type="predicted"/>
<comment type="caution">
    <text evidence="4">The sequence shown here is derived from an EMBL/GenBank/DDBJ whole genome shotgun (WGS) entry which is preliminary data.</text>
</comment>
<feature type="region of interest" description="Disordered" evidence="1">
    <location>
        <begin position="1"/>
        <end position="20"/>
    </location>
</feature>
<dbReference type="GO" id="GO:0051537">
    <property type="term" value="F:2 iron, 2 sulfur cluster binding"/>
    <property type="evidence" value="ECO:0007669"/>
    <property type="project" value="InterPro"/>
</dbReference>
<protein>
    <submittedName>
        <fullName evidence="4">Iron reductase</fullName>
    </submittedName>
</protein>
<feature type="domain" description="Aerobactin siderophore biosynthesis IucA/IucC-like C-terminal" evidence="2">
    <location>
        <begin position="91"/>
        <end position="230"/>
    </location>
</feature>
<evidence type="ECO:0000256" key="1">
    <source>
        <dbReference type="SAM" id="MobiDB-lite"/>
    </source>
</evidence>
<dbReference type="Proteomes" id="UP000027466">
    <property type="component" value="Unassembled WGS sequence"/>
</dbReference>
<dbReference type="Pfam" id="PF06276">
    <property type="entry name" value="FhuF"/>
    <property type="match status" value="1"/>
</dbReference>
<name>A0A069PNJ8_9BURK</name>
<dbReference type="GO" id="GO:0003824">
    <property type="term" value="F:catalytic activity"/>
    <property type="evidence" value="ECO:0007669"/>
    <property type="project" value="UniProtKB-ARBA"/>
</dbReference>
<accession>A0A069PNJ8</accession>
<dbReference type="Pfam" id="PF11575">
    <property type="entry name" value="FhuF_C"/>
    <property type="match status" value="1"/>
</dbReference>
<evidence type="ECO:0000313" key="5">
    <source>
        <dbReference type="Proteomes" id="UP000027466"/>
    </source>
</evidence>
<dbReference type="RefSeq" id="WP_081868073.1">
    <property type="nucleotide sequence ID" value="NZ_CADFFX010000024.1"/>
</dbReference>
<evidence type="ECO:0000313" key="4">
    <source>
        <dbReference type="EMBL" id="KDR42037.1"/>
    </source>
</evidence>
<dbReference type="InterPro" id="IPR024726">
    <property type="entry name" value="FhuF_C"/>
</dbReference>
<gene>
    <name evidence="4" type="ORF">BG61_13670</name>
</gene>
<feature type="domain" description="Ferric siderophore reductase C-terminal" evidence="3">
    <location>
        <begin position="249"/>
        <end position="270"/>
    </location>
</feature>
<evidence type="ECO:0000259" key="2">
    <source>
        <dbReference type="Pfam" id="PF06276"/>
    </source>
</evidence>
<dbReference type="NCBIfam" id="TIGR03951">
    <property type="entry name" value="Fe_III_red_FhuF"/>
    <property type="match status" value="1"/>
</dbReference>
<dbReference type="AlphaFoldDB" id="A0A069PNJ8"/>
<organism evidence="4 5">
    <name type="scientific">Caballeronia glathei</name>
    <dbReference type="NCBI Taxonomy" id="60547"/>
    <lineage>
        <taxon>Bacteria</taxon>
        <taxon>Pseudomonadati</taxon>
        <taxon>Pseudomonadota</taxon>
        <taxon>Betaproteobacteria</taxon>
        <taxon>Burkholderiales</taxon>
        <taxon>Burkholderiaceae</taxon>
        <taxon>Caballeronia</taxon>
    </lineage>
</organism>